<dbReference type="InterPro" id="IPR027417">
    <property type="entry name" value="P-loop_NTPase"/>
</dbReference>
<gene>
    <name evidence="2" type="ORF">ATL41_0751</name>
</gene>
<evidence type="ECO:0000259" key="1">
    <source>
        <dbReference type="Pfam" id="PF00350"/>
    </source>
</evidence>
<protein>
    <submittedName>
        <fullName evidence="2">Dynamin family protein</fullName>
    </submittedName>
</protein>
<dbReference type="InterPro" id="IPR045063">
    <property type="entry name" value="Dynamin_N"/>
</dbReference>
<feature type="domain" description="Dynamin N-terminal" evidence="1">
    <location>
        <begin position="89"/>
        <end position="132"/>
    </location>
</feature>
<dbReference type="OrthoDB" id="207675at2"/>
<comment type="caution">
    <text evidence="2">The sequence shown here is derived from an EMBL/GenBank/DDBJ whole genome shotgun (WGS) entry which is preliminary data.</text>
</comment>
<dbReference type="InterPro" id="IPR005662">
    <property type="entry name" value="GTPase_Era-like"/>
</dbReference>
<dbReference type="RefSeq" id="WP_098457272.1">
    <property type="nucleotide sequence ID" value="NZ_PDJH01000001.1"/>
</dbReference>
<dbReference type="SUPFAM" id="SSF52540">
    <property type="entry name" value="P-loop containing nucleoside triphosphate hydrolases"/>
    <property type="match status" value="1"/>
</dbReference>
<dbReference type="GO" id="GO:0043024">
    <property type="term" value="F:ribosomal small subunit binding"/>
    <property type="evidence" value="ECO:0007669"/>
    <property type="project" value="TreeGrafter"/>
</dbReference>
<evidence type="ECO:0000313" key="3">
    <source>
        <dbReference type="Proteomes" id="UP000221394"/>
    </source>
</evidence>
<dbReference type="GO" id="GO:0019843">
    <property type="term" value="F:rRNA binding"/>
    <property type="evidence" value="ECO:0007669"/>
    <property type="project" value="TreeGrafter"/>
</dbReference>
<organism evidence="2 3">
    <name type="scientific">Flavimobilis soli</name>
    <dbReference type="NCBI Taxonomy" id="442709"/>
    <lineage>
        <taxon>Bacteria</taxon>
        <taxon>Bacillati</taxon>
        <taxon>Actinomycetota</taxon>
        <taxon>Actinomycetes</taxon>
        <taxon>Micrococcales</taxon>
        <taxon>Jonesiaceae</taxon>
        <taxon>Flavimobilis</taxon>
    </lineage>
</organism>
<name>A0A2A9EAF8_9MICO</name>
<dbReference type="GO" id="GO:0005829">
    <property type="term" value="C:cytosol"/>
    <property type="evidence" value="ECO:0007669"/>
    <property type="project" value="TreeGrafter"/>
</dbReference>
<dbReference type="AlphaFoldDB" id="A0A2A9EAF8"/>
<keyword evidence="3" id="KW-1185">Reference proteome</keyword>
<accession>A0A2A9EAF8</accession>
<dbReference type="PANTHER" id="PTHR42698:SF1">
    <property type="entry name" value="GTPASE ERA, MITOCHONDRIAL"/>
    <property type="match status" value="1"/>
</dbReference>
<dbReference type="EMBL" id="PDJH01000001">
    <property type="protein sequence ID" value="PFG36047.1"/>
    <property type="molecule type" value="Genomic_DNA"/>
</dbReference>
<reference evidence="2 3" key="1">
    <citation type="submission" date="2017-10" db="EMBL/GenBank/DDBJ databases">
        <title>Sequencing the genomes of 1000 actinobacteria strains.</title>
        <authorList>
            <person name="Klenk H.-P."/>
        </authorList>
    </citation>
    <scope>NUCLEOTIDE SEQUENCE [LARGE SCALE GENOMIC DNA]</scope>
    <source>
        <strain evidence="2 3">DSM 21574</strain>
    </source>
</reference>
<dbReference type="Pfam" id="PF00350">
    <property type="entry name" value="Dynamin_N"/>
    <property type="match status" value="1"/>
</dbReference>
<dbReference type="GO" id="GO:0000028">
    <property type="term" value="P:ribosomal small subunit assembly"/>
    <property type="evidence" value="ECO:0007669"/>
    <property type="project" value="TreeGrafter"/>
</dbReference>
<dbReference type="CDD" id="cd00882">
    <property type="entry name" value="Ras_like_GTPase"/>
    <property type="match status" value="1"/>
</dbReference>
<proteinExistence type="predicted"/>
<evidence type="ECO:0000313" key="2">
    <source>
        <dbReference type="EMBL" id="PFG36047.1"/>
    </source>
</evidence>
<dbReference type="Proteomes" id="UP000221394">
    <property type="component" value="Unassembled WGS sequence"/>
</dbReference>
<dbReference type="Gene3D" id="3.40.50.300">
    <property type="entry name" value="P-loop containing nucleotide triphosphate hydrolases"/>
    <property type="match status" value="1"/>
</dbReference>
<dbReference type="PANTHER" id="PTHR42698">
    <property type="entry name" value="GTPASE ERA"/>
    <property type="match status" value="1"/>
</dbReference>
<dbReference type="GO" id="GO:0005525">
    <property type="term" value="F:GTP binding"/>
    <property type="evidence" value="ECO:0007669"/>
    <property type="project" value="InterPro"/>
</dbReference>
<sequence length="557" mass="58511">MSNERGDGTLDGTAALRDAELAHDDTPEVDPDATLLDVVTDLRRDIQHLEMPLRTPGTEHGRDVRLGLLGQIDDHLLPRLRELSRPAVVVVVGSTGAGKSTLVNSLVGAEVSRASVIRPTTREPVLVHHPADAGLLGDTVLDDALRVAHESVPRGLCILDAPDLDSLLRSNRETAARLLAAADVGLFVTTAARYGDALPWNVLSAARERGATMAMVLNRAPGATVAEVRVDLLDRLREHGMQSTPLFIVPDAGPHEGLLPAKDVAGILRWLSTIAGAEQARRLILRTLRGALSTLPGQLEDLAAVIEDQAADARRLRAEVAGHAAAGVPVVEKAVADGSLDAGALVAAWQAAIEADPGILRASTGFRAPSGRRVRRREESLAPVLAEAERAVTTLLVRASEVSGAAIGDAIAGDPGLPGGAALRAVVAGDPEIDAWRERTAASTAAGWTAAVGERLDARADEAAVRRARRRVGVEGLRAVTVVAALGNVGAQRMLDGLLGAAASDLLDEVRADLVDTGRAVVLEEEGPYAERLDLPSLQDEAATPVRLRLAELRRLV</sequence>